<dbReference type="CDD" id="cd16295">
    <property type="entry name" value="TTHA0252-CPSF-like_MBL-fold"/>
    <property type="match status" value="1"/>
</dbReference>
<dbReference type="Gene3D" id="3.60.15.10">
    <property type="entry name" value="Ribonuclease Z/Hydroxyacylglutathione hydrolase-like"/>
    <property type="match status" value="1"/>
</dbReference>
<dbReference type="Gene3D" id="3.40.50.10890">
    <property type="match status" value="1"/>
</dbReference>
<dbReference type="InterPro" id="IPR022712">
    <property type="entry name" value="Beta_Casp"/>
</dbReference>
<dbReference type="SUPFAM" id="SSF56281">
    <property type="entry name" value="Metallo-hydrolase/oxidoreductase"/>
    <property type="match status" value="1"/>
</dbReference>
<gene>
    <name evidence="4" type="ORF">NWE73_17270</name>
</gene>
<dbReference type="PANTHER" id="PTHR11203:SF37">
    <property type="entry name" value="INTEGRATOR COMPLEX SUBUNIT 11"/>
    <property type="match status" value="1"/>
</dbReference>
<keyword evidence="1" id="KW-0378">Hydrolase</keyword>
<evidence type="ECO:0000256" key="1">
    <source>
        <dbReference type="ARBA" id="ARBA00022801"/>
    </source>
</evidence>
<dbReference type="InterPro" id="IPR050698">
    <property type="entry name" value="MBL"/>
</dbReference>
<dbReference type="Pfam" id="PF10996">
    <property type="entry name" value="Beta-Casp"/>
    <property type="match status" value="1"/>
</dbReference>
<dbReference type="RefSeq" id="WP_277579612.1">
    <property type="nucleotide sequence ID" value="NZ_JANRMI010000006.1"/>
</dbReference>
<dbReference type="InterPro" id="IPR036866">
    <property type="entry name" value="RibonucZ/Hydroxyglut_hydro"/>
</dbReference>
<proteinExistence type="predicted"/>
<reference evidence="4" key="1">
    <citation type="submission" date="2022-08" db="EMBL/GenBank/DDBJ databases">
        <title>Novel Bdellovibrio Species Isolated from Svalbard: Designation Bdellovibrio svalbardensis.</title>
        <authorList>
            <person name="Mitchell R.J."/>
            <person name="Choi S.Y."/>
        </authorList>
    </citation>
    <scope>NUCLEOTIDE SEQUENCE</scope>
    <source>
        <strain evidence="4">PAP01</strain>
    </source>
</reference>
<dbReference type="PANTHER" id="PTHR11203">
    <property type="entry name" value="CLEAVAGE AND POLYADENYLATION SPECIFICITY FACTOR FAMILY MEMBER"/>
    <property type="match status" value="1"/>
</dbReference>
<accession>A0ABT6DMN9</accession>
<feature type="domain" description="Beta-Casp" evidence="3">
    <location>
        <begin position="246"/>
        <end position="366"/>
    </location>
</feature>
<evidence type="ECO:0000259" key="2">
    <source>
        <dbReference type="SMART" id="SM00849"/>
    </source>
</evidence>
<evidence type="ECO:0000313" key="5">
    <source>
        <dbReference type="Proteomes" id="UP001152321"/>
    </source>
</evidence>
<dbReference type="SMART" id="SM00849">
    <property type="entry name" value="Lactamase_B"/>
    <property type="match status" value="1"/>
</dbReference>
<dbReference type="Pfam" id="PF00753">
    <property type="entry name" value="Lactamase_B"/>
    <property type="match status" value="1"/>
</dbReference>
<comment type="caution">
    <text evidence="4">The sequence shown here is derived from an EMBL/GenBank/DDBJ whole genome shotgun (WGS) entry which is preliminary data.</text>
</comment>
<keyword evidence="5" id="KW-1185">Reference proteome</keyword>
<dbReference type="InterPro" id="IPR001279">
    <property type="entry name" value="Metallo-B-lactamas"/>
</dbReference>
<organism evidence="4 5">
    <name type="scientific">Bdellovibrio svalbardensis</name>
    <dbReference type="NCBI Taxonomy" id="2972972"/>
    <lineage>
        <taxon>Bacteria</taxon>
        <taxon>Pseudomonadati</taxon>
        <taxon>Bdellovibrionota</taxon>
        <taxon>Bdellovibrionia</taxon>
        <taxon>Bdellovibrionales</taxon>
        <taxon>Pseudobdellovibrionaceae</taxon>
        <taxon>Bdellovibrio</taxon>
    </lineage>
</organism>
<name>A0ABT6DMN9_9BACT</name>
<evidence type="ECO:0000259" key="3">
    <source>
        <dbReference type="SMART" id="SM01027"/>
    </source>
</evidence>
<dbReference type="InterPro" id="IPR011108">
    <property type="entry name" value="RMMBL"/>
</dbReference>
<protein>
    <submittedName>
        <fullName evidence="4">MBL fold metallo-hydrolase</fullName>
    </submittedName>
</protein>
<dbReference type="EMBL" id="JANRMI010000006">
    <property type="protein sequence ID" value="MDG0818137.1"/>
    <property type="molecule type" value="Genomic_DNA"/>
</dbReference>
<feature type="domain" description="Metallo-beta-lactamase" evidence="2">
    <location>
        <begin position="13"/>
        <end position="230"/>
    </location>
</feature>
<dbReference type="Pfam" id="PF07521">
    <property type="entry name" value="RMMBL"/>
    <property type="match status" value="1"/>
</dbReference>
<dbReference type="Proteomes" id="UP001152321">
    <property type="component" value="Unassembled WGS sequence"/>
</dbReference>
<dbReference type="SMART" id="SM01027">
    <property type="entry name" value="Beta-Casp"/>
    <property type="match status" value="1"/>
</dbReference>
<sequence>MEITFLGAAGTVTGSKYLLRSERANVLIDCGMFQGLKEFRVLNWDVLPVDIAHIDAVILTHAHLDHCGYLPRLVKSGFQGPIYGTEATIELAKVVLLDAAKIQEEDAAHANKHGFSKHHPALPLYDSTDVEATFPLFKHQPFHTKFALKDLEFYFSEAGHILGAASVMVSYRKTSILFSGDIGRKQDPIMRPPELPRACDYIVMESTYGDRPHRGPASKEVLRDLVNKIHQRKSILLIPAFAIGRSQNLLIELIELRHSGQIPKEIPIYLNTPMGQEVTRLYRTYASLLKVSSQKIEELFKEVHFIKSADESRSLNEKSGPMIIIAASGMLSGGRILYHLEAFGDNKNNIILLAGFQSAGTRGWALANGCTEVKIHGRFTQINAEVITSDSFSAHADQKELLEWVKAARQRPEKVFLVHGEPSAASELGHRIINQIGFSVYIPKMNERVKLEKMKAVTFAEPPSYDPQI</sequence>
<evidence type="ECO:0000313" key="4">
    <source>
        <dbReference type="EMBL" id="MDG0818137.1"/>
    </source>
</evidence>